<evidence type="ECO:0000256" key="7">
    <source>
        <dbReference type="ARBA" id="ARBA00022692"/>
    </source>
</evidence>
<dbReference type="InterPro" id="IPR022792">
    <property type="entry name" value="T2SS_protein-GspN"/>
</dbReference>
<dbReference type="GO" id="GO:0005886">
    <property type="term" value="C:plasma membrane"/>
    <property type="evidence" value="ECO:0007669"/>
    <property type="project" value="UniProtKB-SubCell"/>
</dbReference>
<comment type="similarity">
    <text evidence="2">Belongs to the GSP N family.</text>
</comment>
<dbReference type="Pfam" id="PF01203">
    <property type="entry name" value="T2SSN"/>
    <property type="match status" value="1"/>
</dbReference>
<evidence type="ECO:0000256" key="4">
    <source>
        <dbReference type="ARBA" id="ARBA00022448"/>
    </source>
</evidence>
<comment type="subcellular location">
    <subcellularLocation>
        <location evidence="1">Cell inner membrane</location>
    </subcellularLocation>
</comment>
<evidence type="ECO:0000256" key="10">
    <source>
        <dbReference type="ARBA" id="ARBA00030772"/>
    </source>
</evidence>
<keyword evidence="7" id="KW-0812">Transmembrane</keyword>
<dbReference type="RefSeq" id="WP_395121374.1">
    <property type="nucleotide sequence ID" value="NZ_CP170721.1"/>
</dbReference>
<name>A0AB74UVK7_9GAMM</name>
<evidence type="ECO:0000256" key="6">
    <source>
        <dbReference type="ARBA" id="ARBA00022519"/>
    </source>
</evidence>
<proteinExistence type="inferred from homology"/>
<evidence type="ECO:0000256" key="3">
    <source>
        <dbReference type="ARBA" id="ARBA00021563"/>
    </source>
</evidence>
<evidence type="ECO:0000256" key="1">
    <source>
        <dbReference type="ARBA" id="ARBA00004533"/>
    </source>
</evidence>
<evidence type="ECO:0000256" key="2">
    <source>
        <dbReference type="ARBA" id="ARBA00007208"/>
    </source>
</evidence>
<sequence length="249" mass="25914">MLAYAAFLVVLAPATLLDAGLRRASAGKLRLAQAHGSLWSGSGRLEIRDGAGSGGVGKDLSWTLQPRALWRGRLDFEVAIDHADRGFPVRISAHSIEVSSVDFSLPASALGLAVPRMAPLGPRGDLALHVTQFSRSGDTVSADAVVTWKDAGSALTRVAPLGTYELRVHGNAGLLKATLRTGSGPLHLDGSGSWRGDGPATFSATARVDAQQRPQLAPLLRLIAVERDNGDFDLQLGPPLGGAPAGARP</sequence>
<keyword evidence="6" id="KW-0997">Cell inner membrane</keyword>
<dbReference type="GO" id="GO:0015628">
    <property type="term" value="P:protein secretion by the type II secretion system"/>
    <property type="evidence" value="ECO:0007669"/>
    <property type="project" value="InterPro"/>
</dbReference>
<reference evidence="11" key="1">
    <citation type="submission" date="2024-10" db="EMBL/GenBank/DDBJ databases">
        <authorList>
            <person name="Lesea H.P."/>
            <person name="Kuehl J.V."/>
            <person name="Chandonia J.-M."/>
        </authorList>
    </citation>
    <scope>NUCLEOTIDE SEQUENCE</scope>
    <source>
        <strain evidence="11">FW102-FHT14D07</strain>
    </source>
</reference>
<dbReference type="GO" id="GO:0015627">
    <property type="term" value="C:type II protein secretion system complex"/>
    <property type="evidence" value="ECO:0007669"/>
    <property type="project" value="InterPro"/>
</dbReference>
<evidence type="ECO:0000313" key="11">
    <source>
        <dbReference type="EMBL" id="XIA20470.1"/>
    </source>
</evidence>
<evidence type="ECO:0000256" key="5">
    <source>
        <dbReference type="ARBA" id="ARBA00022475"/>
    </source>
</evidence>
<accession>A0AB74UVK7</accession>
<dbReference type="AlphaFoldDB" id="A0AB74UVK7"/>
<keyword evidence="5" id="KW-1003">Cell membrane</keyword>
<protein>
    <recommendedName>
        <fullName evidence="3">Type II secretion system protein N</fullName>
    </recommendedName>
    <alternativeName>
        <fullName evidence="10">General secretion pathway protein N</fullName>
    </alternativeName>
</protein>
<keyword evidence="4" id="KW-0813">Transport</keyword>
<keyword evidence="8" id="KW-0653">Protein transport</keyword>
<keyword evidence="9" id="KW-0472">Membrane</keyword>
<evidence type="ECO:0000256" key="8">
    <source>
        <dbReference type="ARBA" id="ARBA00022927"/>
    </source>
</evidence>
<dbReference type="EMBL" id="CP170721">
    <property type="protein sequence ID" value="XIA20470.1"/>
    <property type="molecule type" value="Genomic_DNA"/>
</dbReference>
<gene>
    <name evidence="11" type="ORF">ACFYG5_08780</name>
</gene>
<organism evidence="11">
    <name type="scientific">Rhodanobacter sp. FW102-FHT14D07</name>
    <dbReference type="NCBI Taxonomy" id="3351462"/>
    <lineage>
        <taxon>Bacteria</taxon>
        <taxon>Pseudomonadati</taxon>
        <taxon>Pseudomonadota</taxon>
        <taxon>Gammaproteobacteria</taxon>
        <taxon>Lysobacterales</taxon>
        <taxon>Rhodanobacteraceae</taxon>
        <taxon>Rhodanobacter</taxon>
    </lineage>
</organism>
<evidence type="ECO:0000256" key="9">
    <source>
        <dbReference type="ARBA" id="ARBA00023136"/>
    </source>
</evidence>